<evidence type="ECO:0000313" key="2">
    <source>
        <dbReference type="EMBL" id="TVZ04146.1"/>
    </source>
</evidence>
<keyword evidence="3" id="KW-1185">Reference proteome</keyword>
<comment type="caution">
    <text evidence="2">The sequence shown here is derived from an EMBL/GenBank/DDBJ whole genome shotgun (WGS) entry which is preliminary data.</text>
</comment>
<dbReference type="InterPro" id="IPR013783">
    <property type="entry name" value="Ig-like_fold"/>
</dbReference>
<proteinExistence type="predicted"/>
<dbReference type="Pfam" id="PF16640">
    <property type="entry name" value="Big_3_5"/>
    <property type="match status" value="1"/>
</dbReference>
<organism evidence="2 3">
    <name type="scientific">Trebonia kvetii</name>
    <dbReference type="NCBI Taxonomy" id="2480626"/>
    <lineage>
        <taxon>Bacteria</taxon>
        <taxon>Bacillati</taxon>
        <taxon>Actinomycetota</taxon>
        <taxon>Actinomycetes</taxon>
        <taxon>Streptosporangiales</taxon>
        <taxon>Treboniaceae</taxon>
        <taxon>Trebonia</taxon>
    </lineage>
</organism>
<sequence>MTQMSCPSAGDCATAGAALDAGAQQHAFIATEVNGVWGRAQPVAGLAALSTGRTSIGGVSCGSAGNCAAVGGYLDAGNELQAFAAAESGGTWHAARRVTGTGTLAGSPSMAAERVDCASAGNCQAVGTATLPGTVTPAFVLFAVSESGGTWGKAVEIPGSVTSIDGGNGFDSVSCAPAGNCAAGGFLTDTEGLGHSFVADDSAVTATALGLKAAKAKFGREQAERISVKVTSRTGGTPGGKVAVKAGSRIICVIALHGGKGSCTLPAKKLRPGRYRITAVYRGSGTYSGSASKPSSLTVTR</sequence>
<dbReference type="GO" id="GO:0005975">
    <property type="term" value="P:carbohydrate metabolic process"/>
    <property type="evidence" value="ECO:0007669"/>
    <property type="project" value="UniProtKB-ARBA"/>
</dbReference>
<gene>
    <name evidence="2" type="ORF">EAS64_17260</name>
</gene>
<protein>
    <submittedName>
        <fullName evidence="2">Ig-like domain repeat protein</fullName>
    </submittedName>
</protein>
<feature type="domain" description="Bacterial Ig-like" evidence="1">
    <location>
        <begin position="216"/>
        <end position="300"/>
    </location>
</feature>
<evidence type="ECO:0000313" key="3">
    <source>
        <dbReference type="Proteomes" id="UP000460272"/>
    </source>
</evidence>
<dbReference type="Proteomes" id="UP000460272">
    <property type="component" value="Unassembled WGS sequence"/>
</dbReference>
<reference evidence="2 3" key="1">
    <citation type="submission" date="2018-11" db="EMBL/GenBank/DDBJ databases">
        <title>Trebonia kvetii gen.nov., sp.nov., a novel acidophilic actinobacterium, and proposal of the new actinobacterial family Treboniaceae fam. nov.</title>
        <authorList>
            <person name="Rapoport D."/>
            <person name="Sagova-Mareckova M."/>
            <person name="Sedlacek I."/>
            <person name="Provaznik J."/>
            <person name="Kralova S."/>
            <person name="Pavlinic D."/>
            <person name="Benes V."/>
            <person name="Kopecky J."/>
        </authorList>
    </citation>
    <scope>NUCLEOTIDE SEQUENCE [LARGE SCALE GENOMIC DNA]</scope>
    <source>
        <strain evidence="2 3">15Tr583</strain>
    </source>
</reference>
<evidence type="ECO:0000259" key="1">
    <source>
        <dbReference type="Pfam" id="PF16640"/>
    </source>
</evidence>
<dbReference type="EMBL" id="RPFW01000003">
    <property type="protein sequence ID" value="TVZ04146.1"/>
    <property type="molecule type" value="Genomic_DNA"/>
</dbReference>
<dbReference type="OrthoDB" id="9762066at2"/>
<dbReference type="AlphaFoldDB" id="A0A6P2C0Y8"/>
<name>A0A6P2C0Y8_9ACTN</name>
<dbReference type="InterPro" id="IPR032109">
    <property type="entry name" value="Big_3_5"/>
</dbReference>
<accession>A0A6P2C0Y8</accession>
<dbReference type="Gene3D" id="2.60.40.10">
    <property type="entry name" value="Immunoglobulins"/>
    <property type="match status" value="1"/>
</dbReference>